<dbReference type="HAMAP" id="MF_00165">
    <property type="entry name" value="Thymidylate_kinase"/>
    <property type="match status" value="1"/>
</dbReference>
<dbReference type="EMBL" id="DSTX01000009">
    <property type="protein sequence ID" value="HFK20683.1"/>
    <property type="molecule type" value="Genomic_DNA"/>
</dbReference>
<reference evidence="10" key="1">
    <citation type="journal article" date="2020" name="mSystems">
        <title>Genome- and Community-Level Interaction Insights into Carbon Utilization and Element Cycling Functions of Hydrothermarchaeota in Hydrothermal Sediment.</title>
        <authorList>
            <person name="Zhou Z."/>
            <person name="Liu Y."/>
            <person name="Xu W."/>
            <person name="Pan J."/>
            <person name="Luo Z.H."/>
            <person name="Li M."/>
        </authorList>
    </citation>
    <scope>NUCLEOTIDE SEQUENCE [LARGE SCALE GENOMIC DNA]</scope>
    <source>
        <strain evidence="10">SpSt-468</strain>
    </source>
</reference>
<evidence type="ECO:0000256" key="8">
    <source>
        <dbReference type="HAMAP-Rule" id="MF_00165"/>
    </source>
</evidence>
<dbReference type="GO" id="GO:0006235">
    <property type="term" value="P:dTTP biosynthetic process"/>
    <property type="evidence" value="ECO:0007669"/>
    <property type="project" value="UniProtKB-UniRule"/>
</dbReference>
<keyword evidence="5 8" id="KW-0418">Kinase</keyword>
<evidence type="ECO:0000256" key="4">
    <source>
        <dbReference type="ARBA" id="ARBA00022741"/>
    </source>
</evidence>
<dbReference type="GO" id="GO:0004798">
    <property type="term" value="F:dTMP kinase activity"/>
    <property type="evidence" value="ECO:0007669"/>
    <property type="project" value="UniProtKB-UniRule"/>
</dbReference>
<evidence type="ECO:0000256" key="3">
    <source>
        <dbReference type="ARBA" id="ARBA00022727"/>
    </source>
</evidence>
<dbReference type="PANTHER" id="PTHR10344:SF4">
    <property type="entry name" value="UMP-CMP KINASE 2, MITOCHONDRIAL"/>
    <property type="match status" value="1"/>
</dbReference>
<dbReference type="InterPro" id="IPR027417">
    <property type="entry name" value="P-loop_NTPase"/>
</dbReference>
<comment type="caution">
    <text evidence="10">The sequence shown here is derived from an EMBL/GenBank/DDBJ whole genome shotgun (WGS) entry which is preliminary data.</text>
</comment>
<keyword evidence="4 8" id="KW-0547">Nucleotide-binding</keyword>
<evidence type="ECO:0000256" key="2">
    <source>
        <dbReference type="ARBA" id="ARBA00022679"/>
    </source>
</evidence>
<dbReference type="GO" id="GO:0005524">
    <property type="term" value="F:ATP binding"/>
    <property type="evidence" value="ECO:0007669"/>
    <property type="project" value="UniProtKB-UniRule"/>
</dbReference>
<comment type="caution">
    <text evidence="8">Lacks conserved residue(s) required for the propagation of feature annotation.</text>
</comment>
<keyword evidence="3 8" id="KW-0545">Nucleotide biosynthesis</keyword>
<proteinExistence type="inferred from homology"/>
<dbReference type="Pfam" id="PF02223">
    <property type="entry name" value="Thymidylate_kin"/>
    <property type="match status" value="1"/>
</dbReference>
<dbReference type="NCBIfam" id="TIGR00041">
    <property type="entry name" value="DTMP_kinase"/>
    <property type="match status" value="1"/>
</dbReference>
<evidence type="ECO:0000256" key="1">
    <source>
        <dbReference type="ARBA" id="ARBA00009776"/>
    </source>
</evidence>
<evidence type="ECO:0000313" key="10">
    <source>
        <dbReference type="EMBL" id="HFK20683.1"/>
    </source>
</evidence>
<protein>
    <recommendedName>
        <fullName evidence="8">Probable thymidylate kinase</fullName>
        <ecNumber evidence="8">2.7.4.9</ecNumber>
    </recommendedName>
    <alternativeName>
        <fullName evidence="8">dTMP kinase</fullName>
    </alternativeName>
</protein>
<dbReference type="InterPro" id="IPR018094">
    <property type="entry name" value="Thymidylate_kinase"/>
</dbReference>
<comment type="similarity">
    <text evidence="1 8">Belongs to the thymidylate kinase family.</text>
</comment>
<evidence type="ECO:0000256" key="6">
    <source>
        <dbReference type="ARBA" id="ARBA00022840"/>
    </source>
</evidence>
<organism evidence="10">
    <name type="scientific">Candidatus Methanomethylicus mesodigestus</name>
    <dbReference type="NCBI Taxonomy" id="1867258"/>
    <lineage>
        <taxon>Archaea</taxon>
        <taxon>Thermoproteota</taxon>
        <taxon>Methanosuratincolia</taxon>
        <taxon>Candidatus Methanomethylicales</taxon>
        <taxon>Candidatus Methanomethylicaceae</taxon>
        <taxon>Candidatus Methanomethylicus</taxon>
    </lineage>
</organism>
<accession>A0A7C3EWP8</accession>
<dbReference type="InterPro" id="IPR018095">
    <property type="entry name" value="Thymidylate_kin_CS"/>
</dbReference>
<evidence type="ECO:0000259" key="9">
    <source>
        <dbReference type="Pfam" id="PF02223"/>
    </source>
</evidence>
<dbReference type="GO" id="GO:0005737">
    <property type="term" value="C:cytoplasm"/>
    <property type="evidence" value="ECO:0007669"/>
    <property type="project" value="TreeGrafter"/>
</dbReference>
<dbReference type="InterPro" id="IPR039430">
    <property type="entry name" value="Thymidylate_kin-like_dom"/>
</dbReference>
<dbReference type="PROSITE" id="PS01331">
    <property type="entry name" value="THYMIDYLATE_KINASE"/>
    <property type="match status" value="1"/>
</dbReference>
<sequence>MPDLKRGVFIAIEGVDGAGSTTQTQMLVSLLKSKSFDAVQTKEPNPRGEVEPLIRRLLASGAPHPALDALLFAADRVQHTEEVIKPYLEARKIVVSDRYLESSLAYQVAQGLNPRWVSAINRYAVKPDLTIILDIDPHVSLRRKPSPPERFENAEFLAKVRALFLQRARTKKYEVIDASMAIDEVHTAVVKAALPLLVSASGINRRP</sequence>
<gene>
    <name evidence="8 10" type="primary">tmk</name>
    <name evidence="10" type="ORF">ENS19_05295</name>
</gene>
<dbReference type="GO" id="GO:0006227">
    <property type="term" value="P:dUDP biosynthetic process"/>
    <property type="evidence" value="ECO:0007669"/>
    <property type="project" value="TreeGrafter"/>
</dbReference>
<feature type="domain" description="Thymidylate kinase-like" evidence="9">
    <location>
        <begin position="12"/>
        <end position="188"/>
    </location>
</feature>
<dbReference type="PANTHER" id="PTHR10344">
    <property type="entry name" value="THYMIDYLATE KINASE"/>
    <property type="match status" value="1"/>
</dbReference>
<evidence type="ECO:0000256" key="5">
    <source>
        <dbReference type="ARBA" id="ARBA00022777"/>
    </source>
</evidence>
<keyword evidence="2 8" id="KW-0808">Transferase</keyword>
<dbReference type="Gene3D" id="3.40.50.300">
    <property type="entry name" value="P-loop containing nucleotide triphosphate hydrolases"/>
    <property type="match status" value="1"/>
</dbReference>
<name>A0A7C3EWP8_9CREN</name>
<dbReference type="EC" id="2.7.4.9" evidence="8"/>
<dbReference type="GO" id="GO:0006233">
    <property type="term" value="P:dTDP biosynthetic process"/>
    <property type="evidence" value="ECO:0007669"/>
    <property type="project" value="InterPro"/>
</dbReference>
<keyword evidence="6 8" id="KW-0067">ATP-binding</keyword>
<dbReference type="SUPFAM" id="SSF52540">
    <property type="entry name" value="P-loop containing nucleoside triphosphate hydrolases"/>
    <property type="match status" value="1"/>
</dbReference>
<dbReference type="AlphaFoldDB" id="A0A7C3EWP8"/>
<dbReference type="CDD" id="cd01672">
    <property type="entry name" value="TMPK"/>
    <property type="match status" value="1"/>
</dbReference>
<evidence type="ECO:0000256" key="7">
    <source>
        <dbReference type="ARBA" id="ARBA00048743"/>
    </source>
</evidence>
<comment type="catalytic activity">
    <reaction evidence="7 8">
        <text>dTMP + ATP = dTDP + ADP</text>
        <dbReference type="Rhea" id="RHEA:13517"/>
        <dbReference type="ChEBI" id="CHEBI:30616"/>
        <dbReference type="ChEBI" id="CHEBI:58369"/>
        <dbReference type="ChEBI" id="CHEBI:63528"/>
        <dbReference type="ChEBI" id="CHEBI:456216"/>
        <dbReference type="EC" id="2.7.4.9"/>
    </reaction>
</comment>